<accession>A0A2U8E4N2</accession>
<dbReference type="Pfam" id="PF01509">
    <property type="entry name" value="TruB_N"/>
    <property type="match status" value="1"/>
</dbReference>
<dbReference type="GO" id="GO:0003723">
    <property type="term" value="F:RNA binding"/>
    <property type="evidence" value="ECO:0007669"/>
    <property type="project" value="InterPro"/>
</dbReference>
<gene>
    <name evidence="5 8" type="primary">truB</name>
    <name evidence="8" type="ORF">CKA38_09690</name>
</gene>
<dbReference type="EMBL" id="CP023004">
    <property type="protein sequence ID" value="AWI09482.1"/>
    <property type="molecule type" value="Genomic_DNA"/>
</dbReference>
<keyword evidence="9" id="KW-1185">Reference proteome</keyword>
<feature type="domain" description="Pseudouridine synthase II N-terminal" evidence="6">
    <location>
        <begin position="30"/>
        <end position="178"/>
    </location>
</feature>
<organism evidence="8 9">
    <name type="scientific">Ereboglobus luteus</name>
    <dbReference type="NCBI Taxonomy" id="1796921"/>
    <lineage>
        <taxon>Bacteria</taxon>
        <taxon>Pseudomonadati</taxon>
        <taxon>Verrucomicrobiota</taxon>
        <taxon>Opitutia</taxon>
        <taxon>Opitutales</taxon>
        <taxon>Opitutaceae</taxon>
        <taxon>Ereboglobus</taxon>
    </lineage>
</organism>
<evidence type="ECO:0000256" key="1">
    <source>
        <dbReference type="ARBA" id="ARBA00000385"/>
    </source>
</evidence>
<dbReference type="RefSeq" id="WP_108825291.1">
    <property type="nucleotide sequence ID" value="NZ_CP023004.1"/>
</dbReference>
<dbReference type="NCBIfam" id="TIGR00431">
    <property type="entry name" value="TruB"/>
    <property type="match status" value="1"/>
</dbReference>
<protein>
    <recommendedName>
        <fullName evidence="5">tRNA pseudouridine synthase B</fullName>
        <ecNumber evidence="5">5.4.99.25</ecNumber>
    </recommendedName>
    <alternativeName>
        <fullName evidence="5">tRNA pseudouridine(55) synthase</fullName>
        <shortName evidence="5">Psi55 synthase</shortName>
    </alternativeName>
    <alternativeName>
        <fullName evidence="5">tRNA pseudouridylate synthase</fullName>
    </alternativeName>
    <alternativeName>
        <fullName evidence="5">tRNA-uridine isomerase</fullName>
    </alternativeName>
</protein>
<dbReference type="InterPro" id="IPR014780">
    <property type="entry name" value="tRNA_psdUridine_synth_TruB"/>
</dbReference>
<sequence>MLVPPKELEGVLLIDKPTDHTSHDVIARLRGILKMKRIGHAGTLDPMATGILIVLVGKATRASQYLMSVDKEYTGTISLGKVTNTQDAEGEMLETRPVPPFTQEQILAAMKTFIGDQYQTPPMFSAIKIDGVPLYKAARKGEEIEREPRFIRVSKFELHRWETPEIDFTLRCSKGTYVRTIAHDLGQKLECGAHLSRLRRTGTGKFTDAQCVTLEHLQKLPRPEIEKLLIPVHEAVPSVAL</sequence>
<dbReference type="Pfam" id="PF16198">
    <property type="entry name" value="TruB_C_2"/>
    <property type="match status" value="1"/>
</dbReference>
<evidence type="ECO:0000256" key="5">
    <source>
        <dbReference type="HAMAP-Rule" id="MF_01080"/>
    </source>
</evidence>
<name>A0A2U8E4N2_9BACT</name>
<proteinExistence type="inferred from homology"/>
<dbReference type="KEGG" id="elut:CKA38_09690"/>
<dbReference type="Gene3D" id="3.30.2350.10">
    <property type="entry name" value="Pseudouridine synthase"/>
    <property type="match status" value="1"/>
</dbReference>
<dbReference type="PANTHER" id="PTHR13767">
    <property type="entry name" value="TRNA-PSEUDOURIDINE SYNTHASE"/>
    <property type="match status" value="1"/>
</dbReference>
<dbReference type="InterPro" id="IPR032819">
    <property type="entry name" value="TruB_C"/>
</dbReference>
<dbReference type="Proteomes" id="UP000244896">
    <property type="component" value="Chromosome"/>
</dbReference>
<comment type="catalytic activity">
    <reaction evidence="1 5">
        <text>uridine(55) in tRNA = pseudouridine(55) in tRNA</text>
        <dbReference type="Rhea" id="RHEA:42532"/>
        <dbReference type="Rhea" id="RHEA-COMP:10101"/>
        <dbReference type="Rhea" id="RHEA-COMP:10102"/>
        <dbReference type="ChEBI" id="CHEBI:65314"/>
        <dbReference type="ChEBI" id="CHEBI:65315"/>
        <dbReference type="EC" id="5.4.99.25"/>
    </reaction>
</comment>
<evidence type="ECO:0000256" key="2">
    <source>
        <dbReference type="ARBA" id="ARBA00005642"/>
    </source>
</evidence>
<dbReference type="SUPFAM" id="SSF55120">
    <property type="entry name" value="Pseudouridine synthase"/>
    <property type="match status" value="1"/>
</dbReference>
<evidence type="ECO:0000259" key="7">
    <source>
        <dbReference type="Pfam" id="PF16198"/>
    </source>
</evidence>
<dbReference type="CDD" id="cd02573">
    <property type="entry name" value="PseudoU_synth_EcTruB"/>
    <property type="match status" value="1"/>
</dbReference>
<evidence type="ECO:0000313" key="9">
    <source>
        <dbReference type="Proteomes" id="UP000244896"/>
    </source>
</evidence>
<dbReference type="FunFam" id="3.30.2350.10:FF:000011">
    <property type="entry name" value="tRNA pseudouridine synthase B"/>
    <property type="match status" value="1"/>
</dbReference>
<dbReference type="InterPro" id="IPR020103">
    <property type="entry name" value="PsdUridine_synth_cat_dom_sf"/>
</dbReference>
<dbReference type="GO" id="GO:0160148">
    <property type="term" value="F:tRNA pseudouridine(55) synthase activity"/>
    <property type="evidence" value="ECO:0007669"/>
    <property type="project" value="UniProtKB-EC"/>
</dbReference>
<comment type="similarity">
    <text evidence="2 5">Belongs to the pseudouridine synthase TruB family. Type 1 subfamily.</text>
</comment>
<comment type="function">
    <text evidence="5">Responsible for synthesis of pseudouridine from uracil-55 in the psi GC loop of transfer RNAs.</text>
</comment>
<feature type="domain" description="tRNA pseudouridylate synthase B C-terminal" evidence="7">
    <location>
        <begin position="179"/>
        <end position="236"/>
    </location>
</feature>
<dbReference type="EC" id="5.4.99.25" evidence="5"/>
<dbReference type="GO" id="GO:0031119">
    <property type="term" value="P:tRNA pseudouridine synthesis"/>
    <property type="evidence" value="ECO:0007669"/>
    <property type="project" value="UniProtKB-UniRule"/>
</dbReference>
<dbReference type="GO" id="GO:1990481">
    <property type="term" value="P:mRNA pseudouridine synthesis"/>
    <property type="evidence" value="ECO:0007669"/>
    <property type="project" value="TreeGrafter"/>
</dbReference>
<dbReference type="OrthoDB" id="9802309at2"/>
<reference evidence="8 9" key="1">
    <citation type="journal article" date="2018" name="Syst. Appl. Microbiol.">
        <title>Ereboglobus luteus gen. nov. sp. nov. from cockroach guts, and new insights into the oxygen relationship of the genera Opitutus and Didymococcus (Verrucomicrobia: Opitutaceae).</title>
        <authorList>
            <person name="Tegtmeier D."/>
            <person name="Belitz A."/>
            <person name="Radek R."/>
            <person name="Heimerl T."/>
            <person name="Brune A."/>
        </authorList>
    </citation>
    <scope>NUCLEOTIDE SEQUENCE [LARGE SCALE GENOMIC DNA]</scope>
    <source>
        <strain evidence="8 9">Ho45</strain>
    </source>
</reference>
<keyword evidence="3 5" id="KW-0819">tRNA processing</keyword>
<evidence type="ECO:0000313" key="8">
    <source>
        <dbReference type="EMBL" id="AWI09482.1"/>
    </source>
</evidence>
<evidence type="ECO:0000256" key="3">
    <source>
        <dbReference type="ARBA" id="ARBA00022694"/>
    </source>
</evidence>
<dbReference type="InterPro" id="IPR002501">
    <property type="entry name" value="PsdUridine_synth_N"/>
</dbReference>
<dbReference type="HAMAP" id="MF_01080">
    <property type="entry name" value="TruB_bact"/>
    <property type="match status" value="1"/>
</dbReference>
<dbReference type="PANTHER" id="PTHR13767:SF2">
    <property type="entry name" value="PSEUDOURIDYLATE SYNTHASE TRUB1"/>
    <property type="match status" value="1"/>
</dbReference>
<dbReference type="AlphaFoldDB" id="A0A2U8E4N2"/>
<feature type="active site" description="Nucleophile" evidence="5">
    <location>
        <position position="45"/>
    </location>
</feature>
<keyword evidence="4 5" id="KW-0413">Isomerase</keyword>
<evidence type="ECO:0000256" key="4">
    <source>
        <dbReference type="ARBA" id="ARBA00023235"/>
    </source>
</evidence>
<evidence type="ECO:0000259" key="6">
    <source>
        <dbReference type="Pfam" id="PF01509"/>
    </source>
</evidence>